<evidence type="ECO:0000313" key="1">
    <source>
        <dbReference type="EMBL" id="GAA0159497.1"/>
    </source>
</evidence>
<evidence type="ECO:0000313" key="2">
    <source>
        <dbReference type="Proteomes" id="UP001454036"/>
    </source>
</evidence>
<protein>
    <recommendedName>
        <fullName evidence="3">Mitochondrial protein</fullName>
    </recommendedName>
</protein>
<gene>
    <name evidence="1" type="ORF">LIER_38880</name>
</gene>
<name>A0AAV3Q8J1_LITER</name>
<accession>A0AAV3Q8J1</accession>
<keyword evidence="2" id="KW-1185">Reference proteome</keyword>
<dbReference type="PANTHER" id="PTHR11439">
    <property type="entry name" value="GAG-POL-RELATED RETROTRANSPOSON"/>
    <property type="match status" value="1"/>
</dbReference>
<organism evidence="1 2">
    <name type="scientific">Lithospermum erythrorhizon</name>
    <name type="common">Purple gromwell</name>
    <name type="synonym">Lithospermum officinale var. erythrorhizon</name>
    <dbReference type="NCBI Taxonomy" id="34254"/>
    <lineage>
        <taxon>Eukaryota</taxon>
        <taxon>Viridiplantae</taxon>
        <taxon>Streptophyta</taxon>
        <taxon>Embryophyta</taxon>
        <taxon>Tracheophyta</taxon>
        <taxon>Spermatophyta</taxon>
        <taxon>Magnoliopsida</taxon>
        <taxon>eudicotyledons</taxon>
        <taxon>Gunneridae</taxon>
        <taxon>Pentapetalae</taxon>
        <taxon>asterids</taxon>
        <taxon>lamiids</taxon>
        <taxon>Boraginales</taxon>
        <taxon>Boraginaceae</taxon>
        <taxon>Boraginoideae</taxon>
        <taxon>Lithospermeae</taxon>
        <taxon>Lithospermum</taxon>
    </lineage>
</organism>
<dbReference type="AlphaFoldDB" id="A0AAV3Q8J1"/>
<sequence>MDTPRSDHMLALKRVLRYIYGTLEYGLHLYKSSFCPLISYTDVVWAGCSDTRKSTSGFCVLLGDNLISRSSKHQATISRSSAKPKYRGVTNVVCEAYWLHNLLLELHHTLQKAIIVYLHQRSSTDFITDFRDSLRVLPLPATTTGVY</sequence>
<reference evidence="1 2" key="1">
    <citation type="submission" date="2024-01" db="EMBL/GenBank/DDBJ databases">
        <title>The complete chloroplast genome sequence of Lithospermum erythrorhizon: insights into the phylogenetic relationship among Boraginaceae species and the maternal lineages of purple gromwells.</title>
        <authorList>
            <person name="Okada T."/>
            <person name="Watanabe K."/>
        </authorList>
    </citation>
    <scope>NUCLEOTIDE SEQUENCE [LARGE SCALE GENOMIC DNA]</scope>
</reference>
<dbReference type="CDD" id="cd09272">
    <property type="entry name" value="RNase_HI_RT_Ty1"/>
    <property type="match status" value="1"/>
</dbReference>
<dbReference type="PANTHER" id="PTHR11439:SF524">
    <property type="entry name" value="RNA-DIRECTED DNA POLYMERASE, PROTEIN KINASE RLK-PELLE-DLSV FAMILY"/>
    <property type="match status" value="1"/>
</dbReference>
<comment type="caution">
    <text evidence="1">The sequence shown here is derived from an EMBL/GenBank/DDBJ whole genome shotgun (WGS) entry which is preliminary data.</text>
</comment>
<evidence type="ECO:0008006" key="3">
    <source>
        <dbReference type="Google" id="ProtNLM"/>
    </source>
</evidence>
<proteinExistence type="predicted"/>
<dbReference type="Proteomes" id="UP001454036">
    <property type="component" value="Unassembled WGS sequence"/>
</dbReference>
<dbReference type="EMBL" id="BAABME010020137">
    <property type="protein sequence ID" value="GAA0159497.1"/>
    <property type="molecule type" value="Genomic_DNA"/>
</dbReference>